<evidence type="ECO:0000313" key="2">
    <source>
        <dbReference type="Proteomes" id="UP001157502"/>
    </source>
</evidence>
<sequence>MSCGQAVLTVWDWDGVICFLPFVLLVLVSLGLRWPPVQSRARLGMRTIAWGFWVVLCWVLDLPIHRPETEPGWAEGSEASLGSWTWGWTKVRARPRPGAIPESALFLTCKPTALARFLFQHCGSLVSPRLAQWPRGDPHLQTLSSQLWGGLTGGDPGPEEVTFTRDHLLLKDGGLVALDWALRREGMREHHPGGKALGCHTSSSPILLLIPHYRGGLTPHLRHLCRLALSHGFYALVFHRRGTAGCPLTTPRLTEYGDPSDLVQTVTYVRSRHPSSMLLAVSEGSGSGLLLSYLGECGSSSYLTAAACISPVLKAQMWFDTPLPPLYRWGELVSRKLQLSRFASAFRGAFDVERALNCSSLREFEEALFCVSPNPQLPNTTDLNAVWNPNQEAVPGAKTITRSLARGGSIETNQHTPTVLNPPGASAHIVSSPDPRAPPGVGAAAVLPGDRGHPARDWETYWERNEPLRDADEVAVPVLCLRSRDDPLLPPPSTLPLALFQNNPYFLLALTERGGHCGFGLEEGGEGGQEEGGCWSHAAVLEFFRVVAEFLRGEEGPRVAGFYGTEQGGQRSRTGNSRKRRTTTIRRDRQRTLSHREDVVEGGEFTWQRSYTR</sequence>
<comment type="caution">
    <text evidence="1">The sequence shown here is derived from an EMBL/GenBank/DDBJ whole genome shotgun (WGS) entry which is preliminary data.</text>
</comment>
<evidence type="ECO:0000313" key="1">
    <source>
        <dbReference type="EMBL" id="KAJ7997395.1"/>
    </source>
</evidence>
<keyword evidence="2" id="KW-1185">Reference proteome</keyword>
<organism evidence="1 2">
    <name type="scientific">Dallia pectoralis</name>
    <name type="common">Alaska blackfish</name>
    <dbReference type="NCBI Taxonomy" id="75939"/>
    <lineage>
        <taxon>Eukaryota</taxon>
        <taxon>Metazoa</taxon>
        <taxon>Chordata</taxon>
        <taxon>Craniata</taxon>
        <taxon>Vertebrata</taxon>
        <taxon>Euteleostomi</taxon>
        <taxon>Actinopterygii</taxon>
        <taxon>Neopterygii</taxon>
        <taxon>Teleostei</taxon>
        <taxon>Protacanthopterygii</taxon>
        <taxon>Esociformes</taxon>
        <taxon>Umbridae</taxon>
        <taxon>Dallia</taxon>
    </lineage>
</organism>
<dbReference type="Proteomes" id="UP001157502">
    <property type="component" value="Chromosome 19"/>
</dbReference>
<protein>
    <submittedName>
        <fullName evidence="1">Uncharacterized protein</fullName>
    </submittedName>
</protein>
<proteinExistence type="predicted"/>
<dbReference type="EMBL" id="CM055746">
    <property type="protein sequence ID" value="KAJ7997395.1"/>
    <property type="molecule type" value="Genomic_DNA"/>
</dbReference>
<gene>
    <name evidence="1" type="ORF">DPEC_G00228540</name>
</gene>
<reference evidence="1" key="1">
    <citation type="submission" date="2021-05" db="EMBL/GenBank/DDBJ databases">
        <authorList>
            <person name="Pan Q."/>
            <person name="Jouanno E."/>
            <person name="Zahm M."/>
            <person name="Klopp C."/>
            <person name="Cabau C."/>
            <person name="Louis A."/>
            <person name="Berthelot C."/>
            <person name="Parey E."/>
            <person name="Roest Crollius H."/>
            <person name="Montfort J."/>
            <person name="Robinson-Rechavi M."/>
            <person name="Bouchez O."/>
            <person name="Lampietro C."/>
            <person name="Lopez Roques C."/>
            <person name="Donnadieu C."/>
            <person name="Postlethwait J."/>
            <person name="Bobe J."/>
            <person name="Dillon D."/>
            <person name="Chandos A."/>
            <person name="von Hippel F."/>
            <person name="Guiguen Y."/>
        </authorList>
    </citation>
    <scope>NUCLEOTIDE SEQUENCE</scope>
    <source>
        <strain evidence="1">YG-Jan2019</strain>
    </source>
</reference>
<name>A0ACC2G1J4_DALPE</name>
<accession>A0ACC2G1J4</accession>